<dbReference type="GO" id="GO:0005886">
    <property type="term" value="C:plasma membrane"/>
    <property type="evidence" value="ECO:0007669"/>
    <property type="project" value="TreeGrafter"/>
</dbReference>
<dbReference type="Pfam" id="PF05170">
    <property type="entry name" value="AsmA"/>
    <property type="match status" value="2"/>
</dbReference>
<accession>A0A974Y550</accession>
<feature type="domain" description="AsmA" evidence="3">
    <location>
        <begin position="213"/>
        <end position="569"/>
    </location>
</feature>
<dbReference type="Proteomes" id="UP000639274">
    <property type="component" value="Chromosome"/>
</dbReference>
<feature type="transmembrane region" description="Helical" evidence="2">
    <location>
        <begin position="34"/>
        <end position="54"/>
    </location>
</feature>
<dbReference type="InterPro" id="IPR052894">
    <property type="entry name" value="AsmA-related"/>
</dbReference>
<feature type="region of interest" description="Disordered" evidence="1">
    <location>
        <begin position="1"/>
        <end position="25"/>
    </location>
</feature>
<feature type="domain" description="AsmA" evidence="3">
    <location>
        <begin position="36"/>
        <end position="153"/>
    </location>
</feature>
<name>A0A974Y550_9GAMM</name>
<sequence>MQETAPADKTEQVTSHDVHGGEARDAHPRRRHPWLVSLGILLTAIAILLALWDWNWFRGPIEKIVESRTGRSFDIGGDLDVDLDWRTPTISAERLRFGDADWSRRETMASTDRVKFQLRIWPLFKGDVILPRLQLTRPQLHLEMGPSGTGNWVFGDEEPGDGPRIQSLLVEHGQLSYLDAATKTDIVVGLHSHARRAANQLSPSVAFAGGGRWKGTAFKTHGTGESPLELRDKMRPYRIDAHATAGATQAHARGTLVNPLRMEDFDLRLALSGKDMSDLYPVLGIVTPPTPPYRMDGRLTREFVGPKGRIWHYDDFKGVVGDSDVAGDVSVETGRERPYLRGSVVSRRLDFDDLSGFLGKAPDTGGKESTNPELAAQAAKENASTRLLPHEPYKLEKLRAMDADLKYKAHRIDAPNLPLDDMVAHLKLENGLLRLEPLDFGVAGGNVHSVIRMDARESPIRTRAQVSARSLNLRQMLPTVELAKDAVGRIGGDVALAGTGNSIAAMLGSSTGDVAVGMGRGQISNLLMELAGIDIAEALKFMVSGDRKIPVRCAFGDFSVNNGVMTTRSLAFDTTDTIIVGEGTVNLRDETLHLKLRPRPKDRSLLSLRAPLWIDGSFKDPEFHPDYGRIGLRGALALALGTIAPPAALLATLELGPGKDASCGGRYAK</sequence>
<dbReference type="AlphaFoldDB" id="A0A974Y550"/>
<gene>
    <name evidence="4" type="ORF">I8J32_000250</name>
</gene>
<keyword evidence="2" id="KW-1133">Transmembrane helix</keyword>
<proteinExistence type="predicted"/>
<evidence type="ECO:0000259" key="3">
    <source>
        <dbReference type="Pfam" id="PF05170"/>
    </source>
</evidence>
<protein>
    <submittedName>
        <fullName evidence="4">AsmA family protein</fullName>
    </submittedName>
</protein>
<organism evidence="4 5">
    <name type="scientific">Agrilutibacter solisilvae</name>
    <dbReference type="NCBI Taxonomy" id="2763317"/>
    <lineage>
        <taxon>Bacteria</taxon>
        <taxon>Pseudomonadati</taxon>
        <taxon>Pseudomonadota</taxon>
        <taxon>Gammaproteobacteria</taxon>
        <taxon>Lysobacterales</taxon>
        <taxon>Lysobacteraceae</taxon>
        <taxon>Agrilutibacter</taxon>
    </lineage>
</organism>
<dbReference type="KEGG" id="lsf:I8J32_000250"/>
<dbReference type="PANTHER" id="PTHR30441:SF9">
    <property type="entry name" value="ASMA FAMILY PROTEIN YHJG"/>
    <property type="match status" value="1"/>
</dbReference>
<keyword evidence="2" id="KW-0472">Membrane</keyword>
<reference evidence="4 5" key="1">
    <citation type="submission" date="2021-03" db="EMBL/GenBank/DDBJ databases">
        <title>Lysobacter sp. nov. isolated from soil of gangwondo yeongwol, south Korea.</title>
        <authorList>
            <person name="Kim K.R."/>
            <person name="Kim K.H."/>
            <person name="Jeon C.O."/>
        </authorList>
    </citation>
    <scope>NUCLEOTIDE SEQUENCE [LARGE SCALE GENOMIC DNA]</scope>
    <source>
        <strain evidence="4 5">R19</strain>
    </source>
</reference>
<dbReference type="RefSeq" id="WP_200614054.1">
    <property type="nucleotide sequence ID" value="NZ_CP071518.1"/>
</dbReference>
<keyword evidence="5" id="KW-1185">Reference proteome</keyword>
<evidence type="ECO:0000313" key="4">
    <source>
        <dbReference type="EMBL" id="QSX78436.1"/>
    </source>
</evidence>
<dbReference type="EMBL" id="CP071518">
    <property type="protein sequence ID" value="QSX78436.1"/>
    <property type="molecule type" value="Genomic_DNA"/>
</dbReference>
<evidence type="ECO:0000256" key="1">
    <source>
        <dbReference type="SAM" id="MobiDB-lite"/>
    </source>
</evidence>
<evidence type="ECO:0000313" key="5">
    <source>
        <dbReference type="Proteomes" id="UP000639274"/>
    </source>
</evidence>
<dbReference type="PANTHER" id="PTHR30441">
    <property type="entry name" value="DUF748 DOMAIN-CONTAINING PROTEIN"/>
    <property type="match status" value="1"/>
</dbReference>
<evidence type="ECO:0000256" key="2">
    <source>
        <dbReference type="SAM" id="Phobius"/>
    </source>
</evidence>
<dbReference type="InterPro" id="IPR007844">
    <property type="entry name" value="AsmA"/>
</dbReference>
<dbReference type="GO" id="GO:0090313">
    <property type="term" value="P:regulation of protein targeting to membrane"/>
    <property type="evidence" value="ECO:0007669"/>
    <property type="project" value="TreeGrafter"/>
</dbReference>
<keyword evidence="2" id="KW-0812">Transmembrane</keyword>